<evidence type="ECO:0000313" key="2">
    <source>
        <dbReference type="EMBL" id="MPM12324.1"/>
    </source>
</evidence>
<feature type="domain" description="N-acetyltransferase" evidence="1">
    <location>
        <begin position="14"/>
        <end position="156"/>
    </location>
</feature>
<dbReference type="InterPro" id="IPR000182">
    <property type="entry name" value="GNAT_dom"/>
</dbReference>
<sequence length="156" mass="17823">MAISLQKASIEDCAEIHTLQIKAFASLLEKYRDTATNPGAEPLERIVQRMEQPHTDYYFIRLDGENIGAVRIVRLDDTACRIAPVFLLPTYQNKGYAQQAISLAEALYPAAARWELDTIKQESKLCHLYEKLGYRQTGKEEVLQPGMTIVFYEKRV</sequence>
<dbReference type="AlphaFoldDB" id="A0A644XDQ0"/>
<reference evidence="2" key="1">
    <citation type="submission" date="2019-08" db="EMBL/GenBank/DDBJ databases">
        <authorList>
            <person name="Kucharzyk K."/>
            <person name="Murdoch R.W."/>
            <person name="Higgins S."/>
            <person name="Loffler F."/>
        </authorList>
    </citation>
    <scope>NUCLEOTIDE SEQUENCE</scope>
</reference>
<dbReference type="EMBL" id="VSSQ01001956">
    <property type="protein sequence ID" value="MPM12324.1"/>
    <property type="molecule type" value="Genomic_DNA"/>
</dbReference>
<dbReference type="SUPFAM" id="SSF55729">
    <property type="entry name" value="Acyl-CoA N-acyltransferases (Nat)"/>
    <property type="match status" value="1"/>
</dbReference>
<organism evidence="2">
    <name type="scientific">bioreactor metagenome</name>
    <dbReference type="NCBI Taxonomy" id="1076179"/>
    <lineage>
        <taxon>unclassified sequences</taxon>
        <taxon>metagenomes</taxon>
        <taxon>ecological metagenomes</taxon>
    </lineage>
</organism>
<gene>
    <name evidence="2" type="ORF">SDC9_58677</name>
</gene>
<evidence type="ECO:0000259" key="1">
    <source>
        <dbReference type="PROSITE" id="PS51186"/>
    </source>
</evidence>
<dbReference type="PROSITE" id="PS51186">
    <property type="entry name" value="GNAT"/>
    <property type="match status" value="1"/>
</dbReference>
<protein>
    <recommendedName>
        <fullName evidence="1">N-acetyltransferase domain-containing protein</fullName>
    </recommendedName>
</protein>
<accession>A0A644XDQ0</accession>
<dbReference type="GO" id="GO:0016747">
    <property type="term" value="F:acyltransferase activity, transferring groups other than amino-acyl groups"/>
    <property type="evidence" value="ECO:0007669"/>
    <property type="project" value="InterPro"/>
</dbReference>
<proteinExistence type="predicted"/>
<dbReference type="CDD" id="cd04301">
    <property type="entry name" value="NAT_SF"/>
    <property type="match status" value="1"/>
</dbReference>
<dbReference type="Pfam" id="PF00583">
    <property type="entry name" value="Acetyltransf_1"/>
    <property type="match status" value="1"/>
</dbReference>
<dbReference type="Gene3D" id="3.40.630.30">
    <property type="match status" value="1"/>
</dbReference>
<comment type="caution">
    <text evidence="2">The sequence shown here is derived from an EMBL/GenBank/DDBJ whole genome shotgun (WGS) entry which is preliminary data.</text>
</comment>
<dbReference type="InterPro" id="IPR016181">
    <property type="entry name" value="Acyl_CoA_acyltransferase"/>
</dbReference>
<name>A0A644XDQ0_9ZZZZ</name>